<proteinExistence type="predicted"/>
<keyword evidence="4" id="KW-1185">Reference proteome</keyword>
<evidence type="ECO:0000313" key="3">
    <source>
        <dbReference type="EMBL" id="KAJ6988259.1"/>
    </source>
</evidence>
<feature type="transmembrane region" description="Helical" evidence="1">
    <location>
        <begin position="27"/>
        <end position="44"/>
    </location>
</feature>
<dbReference type="Proteomes" id="UP001164929">
    <property type="component" value="Chromosome 8"/>
</dbReference>
<dbReference type="EMBL" id="JAQIZT010000008">
    <property type="protein sequence ID" value="KAJ6988259.1"/>
    <property type="molecule type" value="Genomic_DNA"/>
</dbReference>
<reference evidence="3" key="1">
    <citation type="journal article" date="2023" name="Mol. Ecol. Resour.">
        <title>Chromosome-level genome assembly of a triploid poplar Populus alba 'Berolinensis'.</title>
        <authorList>
            <person name="Chen S."/>
            <person name="Yu Y."/>
            <person name="Wang X."/>
            <person name="Wang S."/>
            <person name="Zhang T."/>
            <person name="Zhou Y."/>
            <person name="He R."/>
            <person name="Meng N."/>
            <person name="Wang Y."/>
            <person name="Liu W."/>
            <person name="Liu Z."/>
            <person name="Liu J."/>
            <person name="Guo Q."/>
            <person name="Huang H."/>
            <person name="Sederoff R.R."/>
            <person name="Wang G."/>
            <person name="Qu G."/>
            <person name="Chen S."/>
        </authorList>
    </citation>
    <scope>NUCLEOTIDE SEQUENCE</scope>
    <source>
        <strain evidence="3">SC-2020</strain>
    </source>
</reference>
<feature type="chain" id="PRO_5041907873" evidence="2">
    <location>
        <begin position="18"/>
        <end position="133"/>
    </location>
</feature>
<evidence type="ECO:0000256" key="2">
    <source>
        <dbReference type="SAM" id="SignalP"/>
    </source>
</evidence>
<keyword evidence="2" id="KW-0732">Signal</keyword>
<feature type="signal peptide" evidence="2">
    <location>
        <begin position="1"/>
        <end position="17"/>
    </location>
</feature>
<organism evidence="3 4">
    <name type="scientific">Populus alba x Populus x berolinensis</name>
    <dbReference type="NCBI Taxonomy" id="444605"/>
    <lineage>
        <taxon>Eukaryota</taxon>
        <taxon>Viridiplantae</taxon>
        <taxon>Streptophyta</taxon>
        <taxon>Embryophyta</taxon>
        <taxon>Tracheophyta</taxon>
        <taxon>Spermatophyta</taxon>
        <taxon>Magnoliopsida</taxon>
        <taxon>eudicotyledons</taxon>
        <taxon>Gunneridae</taxon>
        <taxon>Pentapetalae</taxon>
        <taxon>rosids</taxon>
        <taxon>fabids</taxon>
        <taxon>Malpighiales</taxon>
        <taxon>Salicaceae</taxon>
        <taxon>Saliceae</taxon>
        <taxon>Populus</taxon>
    </lineage>
</organism>
<gene>
    <name evidence="3" type="ORF">NC653_021249</name>
</gene>
<name>A0AAD6MN37_9ROSI</name>
<protein>
    <submittedName>
        <fullName evidence="3">Uncharacterized protein</fullName>
    </submittedName>
</protein>
<evidence type="ECO:0000256" key="1">
    <source>
        <dbReference type="SAM" id="Phobius"/>
    </source>
</evidence>
<keyword evidence="1" id="KW-0472">Membrane</keyword>
<sequence>MVLILLFLGESATWCWGSGTRPRRGVLVPWWWCLLLLLLLFIIISETKRSCLGDEYRVAYYDYNLLLQVFSQIIQNSVDRMLGDPRLGYLPIYRMFPEGENKYLVFFFKNRVQLGTCCFFCLFSLCVLEDMPS</sequence>
<dbReference type="AlphaFoldDB" id="A0AAD6MN37"/>
<comment type="caution">
    <text evidence="3">The sequence shown here is derived from an EMBL/GenBank/DDBJ whole genome shotgun (WGS) entry which is preliminary data.</text>
</comment>
<keyword evidence="1" id="KW-1133">Transmembrane helix</keyword>
<evidence type="ECO:0000313" key="4">
    <source>
        <dbReference type="Proteomes" id="UP001164929"/>
    </source>
</evidence>
<accession>A0AAD6MN37</accession>
<keyword evidence="1" id="KW-0812">Transmembrane</keyword>